<keyword evidence="8" id="KW-0804">Transcription</keyword>
<keyword evidence="9" id="KW-0539">Nucleus</keyword>
<evidence type="ECO:0000256" key="6">
    <source>
        <dbReference type="ARBA" id="ARBA00022833"/>
    </source>
</evidence>
<feature type="compositionally biased region" description="Basic and acidic residues" evidence="10">
    <location>
        <begin position="55"/>
        <end position="83"/>
    </location>
</feature>
<keyword evidence="4" id="KW-0677">Repeat</keyword>
<dbReference type="FunFam" id="4.10.320.30:FF:000001">
    <property type="entry name" value="Myelin transcription factor 1-like, a"/>
    <property type="match status" value="2"/>
</dbReference>
<feature type="region of interest" description="Disordered" evidence="10">
    <location>
        <begin position="208"/>
        <end position="244"/>
    </location>
</feature>
<keyword evidence="6" id="KW-0862">Zinc</keyword>
<dbReference type="PANTHER" id="PTHR10816">
    <property type="entry name" value="MYELIN TRANSCRIPTION FACTOR 1-RELATED"/>
    <property type="match status" value="1"/>
</dbReference>
<organism evidence="11 12">
    <name type="scientific">Pristionchus entomophagus</name>
    <dbReference type="NCBI Taxonomy" id="358040"/>
    <lineage>
        <taxon>Eukaryota</taxon>
        <taxon>Metazoa</taxon>
        <taxon>Ecdysozoa</taxon>
        <taxon>Nematoda</taxon>
        <taxon>Chromadorea</taxon>
        <taxon>Rhabditida</taxon>
        <taxon>Rhabditina</taxon>
        <taxon>Diplogasteromorpha</taxon>
        <taxon>Diplogasteroidea</taxon>
        <taxon>Neodiplogasteridae</taxon>
        <taxon>Pristionchus</taxon>
    </lineage>
</organism>
<feature type="non-terminal residue" evidence="11">
    <location>
        <position position="1"/>
    </location>
</feature>
<comment type="similarity">
    <text evidence="2">Belongs to the MYT1 family.</text>
</comment>
<feature type="compositionally biased region" description="Low complexity" evidence="10">
    <location>
        <begin position="8"/>
        <end position="18"/>
    </location>
</feature>
<reference evidence="11" key="1">
    <citation type="submission" date="2023-10" db="EMBL/GenBank/DDBJ databases">
        <title>Genome assembly of Pristionchus species.</title>
        <authorList>
            <person name="Yoshida K."/>
            <person name="Sommer R.J."/>
        </authorList>
    </citation>
    <scope>NUCLEOTIDE SEQUENCE</scope>
    <source>
        <strain evidence="11">RS0144</strain>
    </source>
</reference>
<dbReference type="AlphaFoldDB" id="A0AAV5U153"/>
<dbReference type="InterPro" id="IPR036060">
    <property type="entry name" value="Znf_C2H2C_sf"/>
</dbReference>
<evidence type="ECO:0000256" key="10">
    <source>
        <dbReference type="SAM" id="MobiDB-lite"/>
    </source>
</evidence>
<dbReference type="Proteomes" id="UP001432027">
    <property type="component" value="Unassembled WGS sequence"/>
</dbReference>
<evidence type="ECO:0000313" key="12">
    <source>
        <dbReference type="Proteomes" id="UP001432027"/>
    </source>
</evidence>
<comment type="subcellular location">
    <subcellularLocation>
        <location evidence="1">Nucleus</location>
    </subcellularLocation>
</comment>
<evidence type="ECO:0000256" key="1">
    <source>
        <dbReference type="ARBA" id="ARBA00004123"/>
    </source>
</evidence>
<protein>
    <submittedName>
        <fullName evidence="11">Uncharacterized protein</fullName>
    </submittedName>
</protein>
<feature type="compositionally biased region" description="Low complexity" evidence="10">
    <location>
        <begin position="25"/>
        <end position="35"/>
    </location>
</feature>
<keyword evidence="5" id="KW-0863">Zinc-finger</keyword>
<dbReference type="Pfam" id="PF01530">
    <property type="entry name" value="zf-C2HC"/>
    <property type="match status" value="2"/>
</dbReference>
<dbReference type="SUPFAM" id="SSF103637">
    <property type="entry name" value="CCHHC domain"/>
    <property type="match status" value="2"/>
</dbReference>
<comment type="caution">
    <text evidence="11">The sequence shown here is derived from an EMBL/GenBank/DDBJ whole genome shotgun (WGS) entry which is preliminary data.</text>
</comment>
<evidence type="ECO:0000256" key="3">
    <source>
        <dbReference type="ARBA" id="ARBA00022723"/>
    </source>
</evidence>
<evidence type="ECO:0000256" key="5">
    <source>
        <dbReference type="ARBA" id="ARBA00022771"/>
    </source>
</evidence>
<keyword evidence="3" id="KW-0479">Metal-binding</keyword>
<dbReference type="GO" id="GO:0006355">
    <property type="term" value="P:regulation of DNA-templated transcription"/>
    <property type="evidence" value="ECO:0007669"/>
    <property type="project" value="InterPro"/>
</dbReference>
<evidence type="ECO:0000313" key="11">
    <source>
        <dbReference type="EMBL" id="GMT00581.1"/>
    </source>
</evidence>
<dbReference type="GO" id="GO:0007399">
    <property type="term" value="P:nervous system development"/>
    <property type="evidence" value="ECO:0007669"/>
    <property type="project" value="UniProtKB-KW"/>
</dbReference>
<keyword evidence="12" id="KW-1185">Reference proteome</keyword>
<dbReference type="EMBL" id="BTSX01000005">
    <property type="protein sequence ID" value="GMT00581.1"/>
    <property type="molecule type" value="Genomic_DNA"/>
</dbReference>
<gene>
    <name evidence="11" type="ORF">PENTCL1PPCAC_22755</name>
</gene>
<evidence type="ECO:0000256" key="4">
    <source>
        <dbReference type="ARBA" id="ARBA00022737"/>
    </source>
</evidence>
<dbReference type="PROSITE" id="PS51802">
    <property type="entry name" value="ZF_CCHHC"/>
    <property type="match status" value="2"/>
</dbReference>
<accession>A0AAV5U153</accession>
<dbReference type="GO" id="GO:0005634">
    <property type="term" value="C:nucleus"/>
    <property type="evidence" value="ECO:0007669"/>
    <property type="project" value="UniProtKB-SubCell"/>
</dbReference>
<dbReference type="GO" id="GO:0008270">
    <property type="term" value="F:zinc ion binding"/>
    <property type="evidence" value="ECO:0007669"/>
    <property type="project" value="UniProtKB-KW"/>
</dbReference>
<evidence type="ECO:0000256" key="8">
    <source>
        <dbReference type="ARBA" id="ARBA00023163"/>
    </source>
</evidence>
<dbReference type="Gene3D" id="4.10.320.30">
    <property type="match status" value="2"/>
</dbReference>
<dbReference type="PANTHER" id="PTHR10816:SF15">
    <property type="entry name" value="MYELIN TRANSCRIPTION FACTOR 1-LIKE PROTEIN"/>
    <property type="match status" value="1"/>
</dbReference>
<evidence type="ECO:0000256" key="2">
    <source>
        <dbReference type="ARBA" id="ARBA00010194"/>
    </source>
</evidence>
<keyword evidence="7" id="KW-0805">Transcription regulation</keyword>
<evidence type="ECO:0000256" key="9">
    <source>
        <dbReference type="ARBA" id="ARBA00023242"/>
    </source>
</evidence>
<name>A0AAV5U153_9BILA</name>
<feature type="region of interest" description="Disordered" evidence="10">
    <location>
        <begin position="1"/>
        <end position="102"/>
    </location>
</feature>
<evidence type="ECO:0000256" key="7">
    <source>
        <dbReference type="ARBA" id="ARBA00023015"/>
    </source>
</evidence>
<feature type="compositionally biased region" description="Polar residues" evidence="10">
    <location>
        <begin position="88"/>
        <end position="97"/>
    </location>
</feature>
<sequence>SSGTEDTPSIPSISLSSLMEGVIPSSSSSLSGRSISPEEPMTKRRRKPDASSIVRLRDPLDTMTREYPERERVVTPDEERMSDDVDTMISSPHSPIDSSLMRMSPLPLDWPKNRDATGKLTCPTPGCDGSGHQTGLYTHHRSLSGCPRRPDKGTIQRLSLASDTILRCTTMGCTGKGHVNNSRTSHRSLSGCPIAYQEKQARKNLRATHRLVSTSSPSIPSLLSSKGMESGEETPLDLSVPSLPSIPSTNTTPNLLPSSQIILDALNSLPSMYSRDGEDKDSPSPLLPLHLLFPNQLQLTQLLLAQLSGRDSLI</sequence>
<proteinExistence type="inferred from homology"/>
<feature type="compositionally biased region" description="Low complexity" evidence="10">
    <location>
        <begin position="213"/>
        <end position="225"/>
    </location>
</feature>
<dbReference type="InterPro" id="IPR002515">
    <property type="entry name" value="Znf_C2H2C"/>
</dbReference>